<comment type="caution">
    <text evidence="1">The sequence shown here is derived from an EMBL/GenBank/DDBJ whole genome shotgun (WGS) entry which is preliminary data.</text>
</comment>
<dbReference type="OrthoDB" id="9854040at2"/>
<name>A0A5D8ZMY4_9FLAO</name>
<dbReference type="AlphaFoldDB" id="A0A5D8ZMY4"/>
<dbReference type="Proteomes" id="UP000323884">
    <property type="component" value="Unassembled WGS sequence"/>
</dbReference>
<sequence length="72" mass="7710">MERLQQLIVSAEIETDKSADKLIGGFSQSLSIGIEDTISDGQSNNCNGANCHRHCGDYPPDTPVGPNTVCIF</sequence>
<dbReference type="EMBL" id="VTRU01000002">
    <property type="protein sequence ID" value="TZF95950.1"/>
    <property type="molecule type" value="Genomic_DNA"/>
</dbReference>
<keyword evidence="2" id="KW-1185">Reference proteome</keyword>
<evidence type="ECO:0000313" key="1">
    <source>
        <dbReference type="EMBL" id="TZF95950.1"/>
    </source>
</evidence>
<evidence type="ECO:0000313" key="2">
    <source>
        <dbReference type="Proteomes" id="UP000323884"/>
    </source>
</evidence>
<proteinExistence type="predicted"/>
<accession>A0A5D8ZMY4</accession>
<reference evidence="1 2" key="1">
    <citation type="submission" date="2019-08" db="EMBL/GenBank/DDBJ databases">
        <title>Draft genome sequence of Chryseobacterium sp. Gsoil 183.</title>
        <authorList>
            <person name="Im W.-T."/>
        </authorList>
    </citation>
    <scope>NUCLEOTIDE SEQUENCE [LARGE SCALE GENOMIC DNA]</scope>
    <source>
        <strain evidence="1 2">Gsoil 183</strain>
    </source>
</reference>
<organism evidence="1 2">
    <name type="scientific">Chryseobacterium panacisoli</name>
    <dbReference type="NCBI Taxonomy" id="1807141"/>
    <lineage>
        <taxon>Bacteria</taxon>
        <taxon>Pseudomonadati</taxon>
        <taxon>Bacteroidota</taxon>
        <taxon>Flavobacteriia</taxon>
        <taxon>Flavobacteriales</taxon>
        <taxon>Weeksellaceae</taxon>
        <taxon>Chryseobacterium group</taxon>
        <taxon>Chryseobacterium</taxon>
    </lineage>
</organism>
<protein>
    <submittedName>
        <fullName evidence="1">Uncharacterized protein</fullName>
    </submittedName>
</protein>
<gene>
    <name evidence="1" type="ORF">FW781_10960</name>
</gene>